<feature type="non-terminal residue" evidence="2">
    <location>
        <position position="1"/>
    </location>
</feature>
<organism evidence="2 3">
    <name type="scientific">Cryptotermes secundus</name>
    <dbReference type="NCBI Taxonomy" id="105785"/>
    <lineage>
        <taxon>Eukaryota</taxon>
        <taxon>Metazoa</taxon>
        <taxon>Ecdysozoa</taxon>
        <taxon>Arthropoda</taxon>
        <taxon>Hexapoda</taxon>
        <taxon>Insecta</taxon>
        <taxon>Pterygota</taxon>
        <taxon>Neoptera</taxon>
        <taxon>Polyneoptera</taxon>
        <taxon>Dictyoptera</taxon>
        <taxon>Blattodea</taxon>
        <taxon>Blattoidea</taxon>
        <taxon>Termitoidae</taxon>
        <taxon>Kalotermitidae</taxon>
        <taxon>Cryptotermitinae</taxon>
        <taxon>Cryptotermes</taxon>
    </lineage>
</organism>
<accession>A0A2J7QXX0</accession>
<dbReference type="InParanoid" id="A0A2J7QXX0"/>
<feature type="transmembrane region" description="Helical" evidence="1">
    <location>
        <begin position="141"/>
        <end position="158"/>
    </location>
</feature>
<reference evidence="2 3" key="1">
    <citation type="submission" date="2017-12" db="EMBL/GenBank/DDBJ databases">
        <title>Hemimetabolous genomes reveal molecular basis of termite eusociality.</title>
        <authorList>
            <person name="Harrison M.C."/>
            <person name="Jongepier E."/>
            <person name="Robertson H.M."/>
            <person name="Arning N."/>
            <person name="Bitard-Feildel T."/>
            <person name="Chao H."/>
            <person name="Childers C.P."/>
            <person name="Dinh H."/>
            <person name="Doddapaneni H."/>
            <person name="Dugan S."/>
            <person name="Gowin J."/>
            <person name="Greiner C."/>
            <person name="Han Y."/>
            <person name="Hu H."/>
            <person name="Hughes D.S.T."/>
            <person name="Huylmans A.-K."/>
            <person name="Kemena C."/>
            <person name="Kremer L.P.M."/>
            <person name="Lee S.L."/>
            <person name="Lopez-Ezquerra A."/>
            <person name="Mallet L."/>
            <person name="Monroy-Kuhn J.M."/>
            <person name="Moser A."/>
            <person name="Murali S.C."/>
            <person name="Muzny D.M."/>
            <person name="Otani S."/>
            <person name="Piulachs M.-D."/>
            <person name="Poelchau M."/>
            <person name="Qu J."/>
            <person name="Schaub F."/>
            <person name="Wada-Katsumata A."/>
            <person name="Worley K.C."/>
            <person name="Xie Q."/>
            <person name="Ylla G."/>
            <person name="Poulsen M."/>
            <person name="Gibbs R.A."/>
            <person name="Schal C."/>
            <person name="Richards S."/>
            <person name="Belles X."/>
            <person name="Korb J."/>
            <person name="Bornberg-Bauer E."/>
        </authorList>
    </citation>
    <scope>NUCLEOTIDE SEQUENCE [LARGE SCALE GENOMIC DNA]</scope>
    <source>
        <tissue evidence="2">Whole body</tissue>
    </source>
</reference>
<keyword evidence="1" id="KW-1133">Transmembrane helix</keyword>
<feature type="transmembrane region" description="Helical" evidence="1">
    <location>
        <begin position="65"/>
        <end position="87"/>
    </location>
</feature>
<evidence type="ECO:0000313" key="2">
    <source>
        <dbReference type="EMBL" id="PNF33414.1"/>
    </source>
</evidence>
<comment type="caution">
    <text evidence="2">The sequence shown here is derived from an EMBL/GenBank/DDBJ whole genome shotgun (WGS) entry which is preliminary data.</text>
</comment>
<feature type="transmembrane region" description="Helical" evidence="1">
    <location>
        <begin position="99"/>
        <end position="121"/>
    </location>
</feature>
<gene>
    <name evidence="2" type="ORF">B7P43_G04158</name>
</gene>
<dbReference type="EMBL" id="NEVH01009372">
    <property type="protein sequence ID" value="PNF33414.1"/>
    <property type="molecule type" value="Genomic_DNA"/>
</dbReference>
<dbReference type="Proteomes" id="UP000235965">
    <property type="component" value="Unassembled WGS sequence"/>
</dbReference>
<keyword evidence="3" id="KW-1185">Reference proteome</keyword>
<sequence length="171" mass="19739">KTAGQNHDMTIGSRCFENVAQFRSTITNRSLIQEEIKRRLNWGNARYHSAQSILSSRLLSKNINIIIYKTIILSLVLYGCETLSLTLREEHRLICIPLLTIHATCPAHLILLPNILLNTLFSNTLSLCSFLNIRDQVSHPYRTICKIIVLYILILMFLDSKREDERLWAES</sequence>
<keyword evidence="1" id="KW-0812">Transmembrane</keyword>
<keyword evidence="1" id="KW-0472">Membrane</keyword>
<proteinExistence type="predicted"/>
<protein>
    <submittedName>
        <fullName evidence="2">Uncharacterized protein</fullName>
    </submittedName>
</protein>
<evidence type="ECO:0000313" key="3">
    <source>
        <dbReference type="Proteomes" id="UP000235965"/>
    </source>
</evidence>
<name>A0A2J7QXX0_9NEOP</name>
<evidence type="ECO:0000256" key="1">
    <source>
        <dbReference type="SAM" id="Phobius"/>
    </source>
</evidence>
<dbReference type="AlphaFoldDB" id="A0A2J7QXX0"/>